<evidence type="ECO:0000313" key="2">
    <source>
        <dbReference type="EMBL" id="GFM95466.1"/>
    </source>
</evidence>
<accession>A0A7J0C148</accession>
<protein>
    <submittedName>
        <fullName evidence="2">Uncharacterized protein</fullName>
    </submittedName>
</protein>
<dbReference type="Proteomes" id="UP000498980">
    <property type="component" value="Unassembled WGS sequence"/>
</dbReference>
<feature type="region of interest" description="Disordered" evidence="1">
    <location>
        <begin position="25"/>
        <end position="70"/>
    </location>
</feature>
<gene>
    <name evidence="2" type="ORF">Sfulv_02770</name>
</gene>
<keyword evidence="3" id="KW-1185">Reference proteome</keyword>
<name>A0A7J0C148_9ACTN</name>
<evidence type="ECO:0000313" key="3">
    <source>
        <dbReference type="Proteomes" id="UP000498980"/>
    </source>
</evidence>
<dbReference type="AlphaFoldDB" id="A0A7J0C148"/>
<sequence>MGGAGYRTGGESAAACASGHINHLTEAAGDREGRTEDGGNRRRSAARLRRDERLKGVLTDREMSSGSWRG</sequence>
<dbReference type="EMBL" id="BLWC01000001">
    <property type="protein sequence ID" value="GFM95466.1"/>
    <property type="molecule type" value="Genomic_DNA"/>
</dbReference>
<feature type="compositionally biased region" description="Basic and acidic residues" evidence="1">
    <location>
        <begin position="28"/>
        <end position="40"/>
    </location>
</feature>
<proteinExistence type="predicted"/>
<organism evidence="2 3">
    <name type="scientific">Streptomyces fulvorobeus</name>
    <dbReference type="NCBI Taxonomy" id="284028"/>
    <lineage>
        <taxon>Bacteria</taxon>
        <taxon>Bacillati</taxon>
        <taxon>Actinomycetota</taxon>
        <taxon>Actinomycetes</taxon>
        <taxon>Kitasatosporales</taxon>
        <taxon>Streptomycetaceae</taxon>
        <taxon>Streptomyces</taxon>
    </lineage>
</organism>
<reference evidence="2 3" key="1">
    <citation type="submission" date="2020-05" db="EMBL/GenBank/DDBJ databases">
        <title>Whole genome shotgun sequence of Streptomyces fulvorobeus NBRC 15897.</title>
        <authorList>
            <person name="Komaki H."/>
            <person name="Tamura T."/>
        </authorList>
    </citation>
    <scope>NUCLEOTIDE SEQUENCE [LARGE SCALE GENOMIC DNA]</scope>
    <source>
        <strain evidence="2 3">NBRC 15897</strain>
    </source>
</reference>
<evidence type="ECO:0000256" key="1">
    <source>
        <dbReference type="SAM" id="MobiDB-lite"/>
    </source>
</evidence>
<feature type="compositionally biased region" description="Basic and acidic residues" evidence="1">
    <location>
        <begin position="48"/>
        <end position="63"/>
    </location>
</feature>
<comment type="caution">
    <text evidence="2">The sequence shown here is derived from an EMBL/GenBank/DDBJ whole genome shotgun (WGS) entry which is preliminary data.</text>
</comment>